<protein>
    <recommendedName>
        <fullName evidence="5">Importin subunit alpha</fullName>
    </recommendedName>
</protein>
<keyword evidence="10" id="KW-1185">Reference proteome</keyword>
<evidence type="ECO:0000256" key="7">
    <source>
        <dbReference type="SAM" id="MobiDB-lite"/>
    </source>
</evidence>
<dbReference type="InterPro" id="IPR011989">
    <property type="entry name" value="ARM-like"/>
</dbReference>
<proteinExistence type="inferred from homology"/>
<dbReference type="PANTHER" id="PTHR23316">
    <property type="entry name" value="IMPORTIN ALPHA"/>
    <property type="match status" value="1"/>
</dbReference>
<dbReference type="GO" id="GO:0006606">
    <property type="term" value="P:protein import into nucleus"/>
    <property type="evidence" value="ECO:0007669"/>
    <property type="project" value="InterPro"/>
</dbReference>
<dbReference type="EMBL" id="ATCN01000378">
    <property type="protein sequence ID" value="EPR79166.1"/>
    <property type="molecule type" value="Genomic_DNA"/>
</dbReference>
<dbReference type="Proteomes" id="UP000014978">
    <property type="component" value="Unassembled WGS sequence"/>
</dbReference>
<dbReference type="Pfam" id="PF01749">
    <property type="entry name" value="IBB"/>
    <property type="match status" value="1"/>
</dbReference>
<dbReference type="InterPro" id="IPR024931">
    <property type="entry name" value="Importin_alpha"/>
</dbReference>
<feature type="compositionally biased region" description="Basic and acidic residues" evidence="7">
    <location>
        <begin position="11"/>
        <end position="28"/>
    </location>
</feature>
<evidence type="ECO:0000256" key="6">
    <source>
        <dbReference type="PROSITE-ProRule" id="PRU00259"/>
    </source>
</evidence>
<dbReference type="InterPro" id="IPR016024">
    <property type="entry name" value="ARM-type_fold"/>
</dbReference>
<dbReference type="STRING" id="1358809.S7W8I3"/>
<dbReference type="SUPFAM" id="SSF48371">
    <property type="entry name" value="ARM repeat"/>
    <property type="match status" value="1"/>
</dbReference>
<comment type="similarity">
    <text evidence="1 5">Belongs to the importin alpha family.</text>
</comment>
<gene>
    <name evidence="9" type="ORF">SLOPH_1228</name>
</gene>
<evidence type="ECO:0000256" key="5">
    <source>
        <dbReference type="PIRNR" id="PIRNR005673"/>
    </source>
</evidence>
<dbReference type="InterPro" id="IPR000225">
    <property type="entry name" value="Armadillo"/>
</dbReference>
<dbReference type="InterPro" id="IPR002652">
    <property type="entry name" value="Importin-a_IBB"/>
</dbReference>
<accession>S7W8I3</accession>
<evidence type="ECO:0000256" key="2">
    <source>
        <dbReference type="ARBA" id="ARBA00022448"/>
    </source>
</evidence>
<evidence type="ECO:0000259" key="8">
    <source>
        <dbReference type="PROSITE" id="PS51214"/>
    </source>
</evidence>
<dbReference type="VEuPathDB" id="MicrosporidiaDB:SLOPH_1228"/>
<dbReference type="InterPro" id="IPR036975">
    <property type="entry name" value="Importin-a_IBB_sf"/>
</dbReference>
<dbReference type="GO" id="GO:0005737">
    <property type="term" value="C:cytoplasm"/>
    <property type="evidence" value="ECO:0007669"/>
    <property type="project" value="InterPro"/>
</dbReference>
<keyword evidence="2 5" id="KW-0813">Transport</keyword>
<dbReference type="OrthoDB" id="29145at2759"/>
<dbReference type="SMART" id="SM00185">
    <property type="entry name" value="ARM"/>
    <property type="match status" value="6"/>
</dbReference>
<dbReference type="GO" id="GO:0061608">
    <property type="term" value="F:nuclear import signal receptor activity"/>
    <property type="evidence" value="ECO:0007669"/>
    <property type="project" value="InterPro"/>
</dbReference>
<reference evidence="10" key="1">
    <citation type="journal article" date="2013" name="PLoS Genet.">
        <title>The genome of Spraguea lophii and the basis of host-microsporidian interactions.</title>
        <authorList>
            <person name="Campbell S.E."/>
            <person name="Williams T.A."/>
            <person name="Yousuf A."/>
            <person name="Soanes D.M."/>
            <person name="Paszkiewicz K.H."/>
            <person name="Williams B.A.P."/>
        </authorList>
    </citation>
    <scope>NUCLEOTIDE SEQUENCE [LARGE SCALE GENOMIC DNA]</scope>
    <source>
        <strain evidence="10">42_110</strain>
    </source>
</reference>
<sequence length="509" mass="57684">MHSRSYMYENKSSESRRKEREEQQVELRSQRRENLLNKKRTVVSSSNERISDNLRIMKQKLMAQDMETLCKGVYEFRQLLSTETHPPIQTVLDSGVLPRLVELLSRSCSAYKNGKEDLIYTVRLEAAWAVTNIASGSSEQTNAVVTCGAIPLLVDMLGESKEDLVDQSVWALGNIAGDSEPFRDMIINSGATSLLLTLIENILNNKAYIKILRNCTWLLSNLNRGRTPEPPLEHIQMSINMFNKLLNTDDSDILSDTLWALGYIIDMSTDKTDMVLQIGILERCKIFINAFLKRTSEYTIAKYCIPAIVRLLGNIVTGNDDQTDKIIKEGFLPLLKKVFYSYTDDRKASKVKKEICWIMSNIAAGTDSQVQEIFDNGIISMLSDAMRYELFVKIEASYAITNALSNIENNMDHLQFIFDDELLEGIKESLEALDNTPHIQALILNTLDHGLEGSKKWAKVKGCPNPLIIKINENGIYDVIVKLQDSSDMKVNTIAEKIVDEYDNEINEL</sequence>
<dbReference type="PROSITE" id="PS50176">
    <property type="entry name" value="ARM_REPEAT"/>
    <property type="match status" value="2"/>
</dbReference>
<dbReference type="AlphaFoldDB" id="S7W8I3"/>
<evidence type="ECO:0000313" key="9">
    <source>
        <dbReference type="EMBL" id="EPR79166.1"/>
    </source>
</evidence>
<evidence type="ECO:0000313" key="10">
    <source>
        <dbReference type="Proteomes" id="UP000014978"/>
    </source>
</evidence>
<keyword evidence="3" id="KW-0677">Repeat</keyword>
<organism evidence="9 10">
    <name type="scientific">Spraguea lophii (strain 42_110)</name>
    <name type="common">Microsporidian parasite</name>
    <dbReference type="NCBI Taxonomy" id="1358809"/>
    <lineage>
        <taxon>Eukaryota</taxon>
        <taxon>Fungi</taxon>
        <taxon>Fungi incertae sedis</taxon>
        <taxon>Microsporidia</taxon>
        <taxon>Spragueidae</taxon>
        <taxon>Spraguea</taxon>
    </lineage>
</organism>
<evidence type="ECO:0000256" key="4">
    <source>
        <dbReference type="ARBA" id="ARBA00022927"/>
    </source>
</evidence>
<dbReference type="HOGENOM" id="CLU_018084_6_0_1"/>
<comment type="caution">
    <text evidence="9">The sequence shown here is derived from an EMBL/GenBank/DDBJ whole genome shotgun (WGS) entry which is preliminary data.</text>
</comment>
<dbReference type="Gene3D" id="1.20.5.690">
    <property type="entry name" value="Importin-alpha, importin-beta-binding domain"/>
    <property type="match status" value="1"/>
</dbReference>
<dbReference type="Gene3D" id="1.25.10.10">
    <property type="entry name" value="Leucine-rich Repeat Variant"/>
    <property type="match status" value="1"/>
</dbReference>
<evidence type="ECO:0000256" key="3">
    <source>
        <dbReference type="ARBA" id="ARBA00022737"/>
    </source>
</evidence>
<dbReference type="InParanoid" id="S7W8I3"/>
<feature type="domain" description="IBB" evidence="8">
    <location>
        <begin position="1"/>
        <end position="49"/>
    </location>
</feature>
<name>S7W8I3_SPRLO</name>
<dbReference type="PIRSF" id="PIRSF005673">
    <property type="entry name" value="Importin_alpha"/>
    <property type="match status" value="1"/>
</dbReference>
<feature type="repeat" description="ARM" evidence="6">
    <location>
        <begin position="95"/>
        <end position="148"/>
    </location>
</feature>
<dbReference type="OMA" id="MVRNATW"/>
<dbReference type="Pfam" id="PF00514">
    <property type="entry name" value="Arm"/>
    <property type="match status" value="1"/>
</dbReference>
<feature type="region of interest" description="Disordered" evidence="7">
    <location>
        <begin position="1"/>
        <end position="28"/>
    </location>
</feature>
<dbReference type="PROSITE" id="PS51214">
    <property type="entry name" value="IBB"/>
    <property type="match status" value="1"/>
</dbReference>
<keyword evidence="4 5" id="KW-0653">Protein transport</keyword>
<feature type="repeat" description="ARM" evidence="6">
    <location>
        <begin position="148"/>
        <end position="190"/>
    </location>
</feature>
<evidence type="ECO:0000256" key="1">
    <source>
        <dbReference type="ARBA" id="ARBA00010394"/>
    </source>
</evidence>
<dbReference type="FunCoup" id="S7W8I3">
    <property type="interactions" value="190"/>
</dbReference>